<reference evidence="1" key="1">
    <citation type="submission" date="2018-02" db="EMBL/GenBank/DDBJ databases">
        <title>Rhizophora mucronata_Transcriptome.</title>
        <authorList>
            <person name="Meera S.P."/>
            <person name="Sreeshan A."/>
            <person name="Augustine A."/>
        </authorList>
    </citation>
    <scope>NUCLEOTIDE SEQUENCE</scope>
    <source>
        <tissue evidence="1">Leaf</tissue>
    </source>
</reference>
<protein>
    <submittedName>
        <fullName evidence="1">Uncharacterized protein</fullName>
    </submittedName>
</protein>
<accession>A0A2P2QJJ9</accession>
<dbReference type="EMBL" id="GGEC01086686">
    <property type="protein sequence ID" value="MBX67170.1"/>
    <property type="molecule type" value="Transcribed_RNA"/>
</dbReference>
<sequence>MVAPPMKPPSIVVVAMFAKPVKLVVLL</sequence>
<dbReference type="AlphaFoldDB" id="A0A2P2QJJ9"/>
<organism evidence="1">
    <name type="scientific">Rhizophora mucronata</name>
    <name type="common">Asiatic mangrove</name>
    <dbReference type="NCBI Taxonomy" id="61149"/>
    <lineage>
        <taxon>Eukaryota</taxon>
        <taxon>Viridiplantae</taxon>
        <taxon>Streptophyta</taxon>
        <taxon>Embryophyta</taxon>
        <taxon>Tracheophyta</taxon>
        <taxon>Spermatophyta</taxon>
        <taxon>Magnoliopsida</taxon>
        <taxon>eudicotyledons</taxon>
        <taxon>Gunneridae</taxon>
        <taxon>Pentapetalae</taxon>
        <taxon>rosids</taxon>
        <taxon>fabids</taxon>
        <taxon>Malpighiales</taxon>
        <taxon>Rhizophoraceae</taxon>
        <taxon>Rhizophora</taxon>
    </lineage>
</organism>
<proteinExistence type="predicted"/>
<evidence type="ECO:0000313" key="1">
    <source>
        <dbReference type="EMBL" id="MBX67170.1"/>
    </source>
</evidence>
<name>A0A2P2QJJ9_RHIMU</name>